<feature type="domain" description="Nucleotidyl transferase" evidence="3">
    <location>
        <begin position="8"/>
        <end position="184"/>
    </location>
</feature>
<evidence type="ECO:0000256" key="1">
    <source>
        <dbReference type="ARBA" id="ARBA00022679"/>
    </source>
</evidence>
<accession>A0A939BNU6</accession>
<dbReference type="CDD" id="cd04183">
    <property type="entry name" value="GT2_BcE_like"/>
    <property type="match status" value="1"/>
</dbReference>
<gene>
    <name evidence="4" type="ORF">JOD01_001250</name>
</gene>
<keyword evidence="5" id="KW-1185">Reference proteome</keyword>
<dbReference type="EMBL" id="JAFBEB010000003">
    <property type="protein sequence ID" value="MBM7589650.1"/>
    <property type="molecule type" value="Genomic_DNA"/>
</dbReference>
<name>A0A939BNU6_9BACL</name>
<dbReference type="SUPFAM" id="SSF53448">
    <property type="entry name" value="Nucleotide-diphospho-sugar transferases"/>
    <property type="match status" value="1"/>
</dbReference>
<keyword evidence="1" id="KW-0808">Transferase</keyword>
<dbReference type="Gene3D" id="3.90.550.10">
    <property type="entry name" value="Spore Coat Polysaccharide Biosynthesis Protein SpsA, Chain A"/>
    <property type="match status" value="1"/>
</dbReference>
<evidence type="ECO:0000313" key="4">
    <source>
        <dbReference type="EMBL" id="MBM7589650.1"/>
    </source>
</evidence>
<sequence>MNIVLPMAGLGHRFRAAGYEQPKQLINVLGKPMFYWALDSLRPFVRIDKMIFVCLREHLEAFPLKNAIYRYCPQAKIVSLDCVLEGQAKTVLAAKMLMKPDEPLLIYNCDTFMYTRKTPIWSRRNTGSDGVISVFRASDDCFSYVQLDPTGLVKQVKEKEVISPYATTGLYQFAKARYFVEAAEEAIASHDRIKGEYYIAPLYNRLIDKGFRFEIDPVHACFPLGTPEQLASFVWYVRNLGRQRQRQVAAI</sequence>
<dbReference type="InterPro" id="IPR029044">
    <property type="entry name" value="Nucleotide-diphossugar_trans"/>
</dbReference>
<comment type="caution">
    <text evidence="4">The sequence shown here is derived from an EMBL/GenBank/DDBJ whole genome shotgun (WGS) entry which is preliminary data.</text>
</comment>
<dbReference type="InterPro" id="IPR016873">
    <property type="entry name" value="Caps_polysacc_synth_BcbE_prd"/>
</dbReference>
<dbReference type="Pfam" id="PF00483">
    <property type="entry name" value="NTP_transferase"/>
    <property type="match status" value="1"/>
</dbReference>
<dbReference type="Proteomes" id="UP000717624">
    <property type="component" value="Unassembled WGS sequence"/>
</dbReference>
<organism evidence="4 5">
    <name type="scientific">Brevibacillus fulvus</name>
    <dbReference type="NCBI Taxonomy" id="1125967"/>
    <lineage>
        <taxon>Bacteria</taxon>
        <taxon>Bacillati</taxon>
        <taxon>Bacillota</taxon>
        <taxon>Bacilli</taxon>
        <taxon>Bacillales</taxon>
        <taxon>Paenibacillaceae</taxon>
        <taxon>Brevibacillus</taxon>
    </lineage>
</organism>
<dbReference type="PANTHER" id="PTHR43584:SF8">
    <property type="entry name" value="N-ACETYLMURAMATE ALPHA-1-PHOSPHATE URIDYLYLTRANSFERASE"/>
    <property type="match status" value="1"/>
</dbReference>
<protein>
    <submittedName>
        <fullName evidence="4">dTDP-glucose pyrophosphorylase</fullName>
    </submittedName>
</protein>
<dbReference type="GO" id="GO:0016779">
    <property type="term" value="F:nucleotidyltransferase activity"/>
    <property type="evidence" value="ECO:0007669"/>
    <property type="project" value="UniProtKB-KW"/>
</dbReference>
<evidence type="ECO:0000259" key="3">
    <source>
        <dbReference type="Pfam" id="PF00483"/>
    </source>
</evidence>
<evidence type="ECO:0000313" key="5">
    <source>
        <dbReference type="Proteomes" id="UP000717624"/>
    </source>
</evidence>
<evidence type="ECO:0000256" key="2">
    <source>
        <dbReference type="ARBA" id="ARBA00022695"/>
    </source>
</evidence>
<reference evidence="4" key="1">
    <citation type="submission" date="2021-01" db="EMBL/GenBank/DDBJ databases">
        <title>Genomic Encyclopedia of Type Strains, Phase IV (KMG-IV): sequencing the most valuable type-strain genomes for metagenomic binning, comparative biology and taxonomic classification.</title>
        <authorList>
            <person name="Goeker M."/>
        </authorList>
    </citation>
    <scope>NUCLEOTIDE SEQUENCE</scope>
    <source>
        <strain evidence="4">DSM 25523</strain>
    </source>
</reference>
<dbReference type="AlphaFoldDB" id="A0A939BNU6"/>
<dbReference type="InterPro" id="IPR005835">
    <property type="entry name" value="NTP_transferase_dom"/>
</dbReference>
<dbReference type="InterPro" id="IPR050065">
    <property type="entry name" value="GlmU-like"/>
</dbReference>
<dbReference type="RefSeq" id="WP_204517373.1">
    <property type="nucleotide sequence ID" value="NZ_BAABIN010000038.1"/>
</dbReference>
<dbReference type="PANTHER" id="PTHR43584">
    <property type="entry name" value="NUCLEOTIDYL TRANSFERASE"/>
    <property type="match status" value="1"/>
</dbReference>
<dbReference type="PIRSF" id="PIRSF028162">
    <property type="entry name" value="BcbE_prd"/>
    <property type="match status" value="1"/>
</dbReference>
<keyword evidence="2" id="KW-0548">Nucleotidyltransferase</keyword>
<proteinExistence type="predicted"/>